<keyword evidence="2" id="KW-1185">Reference proteome</keyword>
<accession>A0AAE1JID8</accession>
<evidence type="ECO:0000313" key="1">
    <source>
        <dbReference type="EMBL" id="KAK4253744.1"/>
    </source>
</evidence>
<dbReference type="AlphaFoldDB" id="A0AAE1JID8"/>
<organism evidence="1 2">
    <name type="scientific">Acacia crassicarpa</name>
    <name type="common">northern wattle</name>
    <dbReference type="NCBI Taxonomy" id="499986"/>
    <lineage>
        <taxon>Eukaryota</taxon>
        <taxon>Viridiplantae</taxon>
        <taxon>Streptophyta</taxon>
        <taxon>Embryophyta</taxon>
        <taxon>Tracheophyta</taxon>
        <taxon>Spermatophyta</taxon>
        <taxon>Magnoliopsida</taxon>
        <taxon>eudicotyledons</taxon>
        <taxon>Gunneridae</taxon>
        <taxon>Pentapetalae</taxon>
        <taxon>rosids</taxon>
        <taxon>fabids</taxon>
        <taxon>Fabales</taxon>
        <taxon>Fabaceae</taxon>
        <taxon>Caesalpinioideae</taxon>
        <taxon>mimosoid clade</taxon>
        <taxon>Acacieae</taxon>
        <taxon>Acacia</taxon>
    </lineage>
</organism>
<name>A0AAE1JID8_9FABA</name>
<reference evidence="1" key="1">
    <citation type="submission" date="2023-10" db="EMBL/GenBank/DDBJ databases">
        <title>Chromosome-level genome of the transformable northern wattle, Acacia crassicarpa.</title>
        <authorList>
            <person name="Massaro I."/>
            <person name="Sinha N.R."/>
            <person name="Poethig S."/>
            <person name="Leichty A.R."/>
        </authorList>
    </citation>
    <scope>NUCLEOTIDE SEQUENCE</scope>
    <source>
        <strain evidence="1">Acra3RX</strain>
        <tissue evidence="1">Leaf</tissue>
    </source>
</reference>
<dbReference type="EMBL" id="JAWXYG010000015">
    <property type="protein sequence ID" value="KAK4253744.1"/>
    <property type="molecule type" value="Genomic_DNA"/>
</dbReference>
<proteinExistence type="predicted"/>
<dbReference type="Proteomes" id="UP001293593">
    <property type="component" value="Unassembled WGS sequence"/>
</dbReference>
<evidence type="ECO:0000313" key="2">
    <source>
        <dbReference type="Proteomes" id="UP001293593"/>
    </source>
</evidence>
<gene>
    <name evidence="1" type="ORF">QN277_010381</name>
</gene>
<protein>
    <submittedName>
        <fullName evidence="1">Uncharacterized protein</fullName>
    </submittedName>
</protein>
<sequence>MAALPVVYYCQTRTGPNTEMRNRKSPKILILQSCQSRGPVNESNSQKGKKEEIIGGKLGFLKLLDSFEKFSKKVKQNLSPQRKGDWKDLLLMSLSFAVYVYISQKLVCAYCAWTSIPKQPW</sequence>
<comment type="caution">
    <text evidence="1">The sequence shown here is derived from an EMBL/GenBank/DDBJ whole genome shotgun (WGS) entry which is preliminary data.</text>
</comment>